<gene>
    <name evidence="2" type="ORF">IQ266_22465</name>
</gene>
<feature type="domain" description="Peptidoglycan binding-like" evidence="1">
    <location>
        <begin position="23"/>
        <end position="78"/>
    </location>
</feature>
<dbReference type="Gene3D" id="1.10.101.10">
    <property type="entry name" value="PGBD-like superfamily/PGBD"/>
    <property type="match status" value="1"/>
</dbReference>
<name>A0A928Z4E0_9CYAN</name>
<reference evidence="2" key="1">
    <citation type="submission" date="2020-10" db="EMBL/GenBank/DDBJ databases">
        <authorList>
            <person name="Castelo-Branco R."/>
            <person name="Eusebio N."/>
            <person name="Adriana R."/>
            <person name="Vieira A."/>
            <person name="Brugerolle De Fraissinette N."/>
            <person name="Rezende De Castro R."/>
            <person name="Schneider M.P."/>
            <person name="Vasconcelos V."/>
            <person name="Leao P.N."/>
        </authorList>
    </citation>
    <scope>NUCLEOTIDE SEQUENCE</scope>
    <source>
        <strain evidence="2">LEGE 11480</strain>
    </source>
</reference>
<dbReference type="Proteomes" id="UP000625316">
    <property type="component" value="Unassembled WGS sequence"/>
</dbReference>
<comment type="caution">
    <text evidence="2">The sequence shown here is derived from an EMBL/GenBank/DDBJ whole genome shotgun (WGS) entry which is preliminary data.</text>
</comment>
<dbReference type="RefSeq" id="WP_264327323.1">
    <property type="nucleotide sequence ID" value="NZ_JADEXQ010000108.1"/>
</dbReference>
<protein>
    <submittedName>
        <fullName evidence="2">Peptidoglycan-binding protein</fullName>
    </submittedName>
</protein>
<accession>A0A928Z4E0</accession>
<evidence type="ECO:0000313" key="2">
    <source>
        <dbReference type="EMBL" id="MBE9032506.1"/>
    </source>
</evidence>
<sequence length="112" mass="12608">MQTEQLQALQNLEPNCLKLGDRDQAVSNLQLALTGLNYYNGHISGEFDQNTEAALKAFQSHFGLESDGIFGQETWYAMVFWSQEEEFAGFTNIFSGTISSIKRLFRPAVQAH</sequence>
<dbReference type="SUPFAM" id="SSF47090">
    <property type="entry name" value="PGBD-like"/>
    <property type="match status" value="1"/>
</dbReference>
<organism evidence="2 3">
    <name type="scientific">Romeriopsis navalis LEGE 11480</name>
    <dbReference type="NCBI Taxonomy" id="2777977"/>
    <lineage>
        <taxon>Bacteria</taxon>
        <taxon>Bacillati</taxon>
        <taxon>Cyanobacteriota</taxon>
        <taxon>Cyanophyceae</taxon>
        <taxon>Leptolyngbyales</taxon>
        <taxon>Leptolyngbyaceae</taxon>
        <taxon>Romeriopsis</taxon>
        <taxon>Romeriopsis navalis</taxon>
    </lineage>
</organism>
<dbReference type="AlphaFoldDB" id="A0A928Z4E0"/>
<dbReference type="InterPro" id="IPR002477">
    <property type="entry name" value="Peptidoglycan-bd-like"/>
</dbReference>
<evidence type="ECO:0000313" key="3">
    <source>
        <dbReference type="Proteomes" id="UP000625316"/>
    </source>
</evidence>
<dbReference type="InterPro" id="IPR036366">
    <property type="entry name" value="PGBDSf"/>
</dbReference>
<keyword evidence="3" id="KW-1185">Reference proteome</keyword>
<dbReference type="Pfam" id="PF01471">
    <property type="entry name" value="PG_binding_1"/>
    <property type="match status" value="1"/>
</dbReference>
<evidence type="ECO:0000259" key="1">
    <source>
        <dbReference type="Pfam" id="PF01471"/>
    </source>
</evidence>
<dbReference type="InterPro" id="IPR036365">
    <property type="entry name" value="PGBD-like_sf"/>
</dbReference>
<proteinExistence type="predicted"/>
<dbReference type="EMBL" id="JADEXQ010000108">
    <property type="protein sequence ID" value="MBE9032506.1"/>
    <property type="molecule type" value="Genomic_DNA"/>
</dbReference>